<proteinExistence type="predicted"/>
<name>A0A9Q0DBP4_9TELE</name>
<sequence>MTISKTPSSLFDEALERTLDPLSASPRAACIPAPPAAFQGRVWTRELGPPPLFNPRQRPERKAFSTGTASSETRTIAVVLTSTIQIQTLQRVLKHCRRPRGTRGSGEPGEPEGPGEPGEPEGPGKPGEPEGPGGPGGLGGEPGGPGGPGGPGEPGEPEGPGGPGGLGGEPGGPGGPGGPGEPGEPEGPGGPGEPGGEPGGPGGEPGGPGGPEGPGEPGGSGEHPGELDGQI</sequence>
<accession>A0A9Q0DBP4</accession>
<protein>
    <submittedName>
        <fullName evidence="2">Uncharacterized protein</fullName>
    </submittedName>
</protein>
<gene>
    <name evidence="2" type="ORF">NHX12_015168</name>
</gene>
<dbReference type="EMBL" id="JANIIK010000119">
    <property type="protein sequence ID" value="KAJ3584673.1"/>
    <property type="molecule type" value="Genomic_DNA"/>
</dbReference>
<feature type="compositionally biased region" description="Gly residues" evidence="1">
    <location>
        <begin position="130"/>
        <end position="222"/>
    </location>
</feature>
<evidence type="ECO:0000313" key="3">
    <source>
        <dbReference type="Proteomes" id="UP001148018"/>
    </source>
</evidence>
<keyword evidence="3" id="KW-1185">Reference proteome</keyword>
<reference evidence="2" key="1">
    <citation type="submission" date="2022-07" db="EMBL/GenBank/DDBJ databases">
        <title>Chromosome-level genome of Muraenolepis orangiensis.</title>
        <authorList>
            <person name="Kim J."/>
        </authorList>
    </citation>
    <scope>NUCLEOTIDE SEQUENCE</scope>
    <source>
        <strain evidence="2">KU_S4_2022</strain>
        <tissue evidence="2">Muscle</tissue>
    </source>
</reference>
<dbReference type="AlphaFoldDB" id="A0A9Q0DBP4"/>
<feature type="region of interest" description="Disordered" evidence="1">
    <location>
        <begin position="95"/>
        <end position="231"/>
    </location>
</feature>
<evidence type="ECO:0000313" key="2">
    <source>
        <dbReference type="EMBL" id="KAJ3584673.1"/>
    </source>
</evidence>
<evidence type="ECO:0000256" key="1">
    <source>
        <dbReference type="SAM" id="MobiDB-lite"/>
    </source>
</evidence>
<organism evidence="2 3">
    <name type="scientific">Muraenolepis orangiensis</name>
    <name type="common">Patagonian moray cod</name>
    <dbReference type="NCBI Taxonomy" id="630683"/>
    <lineage>
        <taxon>Eukaryota</taxon>
        <taxon>Metazoa</taxon>
        <taxon>Chordata</taxon>
        <taxon>Craniata</taxon>
        <taxon>Vertebrata</taxon>
        <taxon>Euteleostomi</taxon>
        <taxon>Actinopterygii</taxon>
        <taxon>Neopterygii</taxon>
        <taxon>Teleostei</taxon>
        <taxon>Neoteleostei</taxon>
        <taxon>Acanthomorphata</taxon>
        <taxon>Zeiogadaria</taxon>
        <taxon>Gadariae</taxon>
        <taxon>Gadiformes</taxon>
        <taxon>Muraenolepidoidei</taxon>
        <taxon>Muraenolepididae</taxon>
        <taxon>Muraenolepis</taxon>
    </lineage>
</organism>
<feature type="region of interest" description="Disordered" evidence="1">
    <location>
        <begin position="47"/>
        <end position="71"/>
    </location>
</feature>
<comment type="caution">
    <text evidence="2">The sequence shown here is derived from an EMBL/GenBank/DDBJ whole genome shotgun (WGS) entry which is preliminary data.</text>
</comment>
<dbReference type="Proteomes" id="UP001148018">
    <property type="component" value="Unassembled WGS sequence"/>
</dbReference>